<feature type="domain" description="Gfo/Idh/MocA-like oxidoreductase N-terminal" evidence="3">
    <location>
        <begin position="3"/>
        <end position="121"/>
    </location>
</feature>
<dbReference type="SUPFAM" id="SSF55347">
    <property type="entry name" value="Glyceraldehyde-3-phosphate dehydrogenase-like, C-terminal domain"/>
    <property type="match status" value="1"/>
</dbReference>
<gene>
    <name evidence="5" type="ORF">METZ01_LOCUS289927</name>
</gene>
<evidence type="ECO:0000256" key="1">
    <source>
        <dbReference type="ARBA" id="ARBA00010928"/>
    </source>
</evidence>
<dbReference type="Pfam" id="PF01408">
    <property type="entry name" value="GFO_IDH_MocA"/>
    <property type="match status" value="1"/>
</dbReference>
<organism evidence="5">
    <name type="scientific">marine metagenome</name>
    <dbReference type="NCBI Taxonomy" id="408172"/>
    <lineage>
        <taxon>unclassified sequences</taxon>
        <taxon>metagenomes</taxon>
        <taxon>ecological metagenomes</taxon>
    </lineage>
</organism>
<dbReference type="GO" id="GO:0000166">
    <property type="term" value="F:nucleotide binding"/>
    <property type="evidence" value="ECO:0007669"/>
    <property type="project" value="InterPro"/>
</dbReference>
<name>A0A382LLB6_9ZZZZ</name>
<dbReference type="InterPro" id="IPR055170">
    <property type="entry name" value="GFO_IDH_MocA-like_dom"/>
</dbReference>
<comment type="similarity">
    <text evidence="1">Belongs to the Gfo/Idh/MocA family.</text>
</comment>
<reference evidence="5" key="1">
    <citation type="submission" date="2018-05" db="EMBL/GenBank/DDBJ databases">
        <authorList>
            <person name="Lanie J.A."/>
            <person name="Ng W.-L."/>
            <person name="Kazmierczak K.M."/>
            <person name="Andrzejewski T.M."/>
            <person name="Davidsen T.M."/>
            <person name="Wayne K.J."/>
            <person name="Tettelin H."/>
            <person name="Glass J.I."/>
            <person name="Rusch D."/>
            <person name="Podicherti R."/>
            <person name="Tsui H.-C.T."/>
            <person name="Winkler M.E."/>
        </authorList>
    </citation>
    <scope>NUCLEOTIDE SEQUENCE</scope>
</reference>
<proteinExistence type="inferred from homology"/>
<dbReference type="SUPFAM" id="SSF51735">
    <property type="entry name" value="NAD(P)-binding Rossmann-fold domains"/>
    <property type="match status" value="1"/>
</dbReference>
<dbReference type="InterPro" id="IPR000683">
    <property type="entry name" value="Gfo/Idh/MocA-like_OxRdtase_N"/>
</dbReference>
<sequence length="312" mass="35119">MVNAAVVGYGAAGRYYHSYLIGLAGGIDLYAIATRDPERRRQAAEHHSEARIYESIDQLISDDKVDLVVLATPHNVHAELAIKAMEAGKHVVTDKIMCLNALEAEKMIASSEQNNVLLSIFHNRRWDWDYLTVKKVIDDGLLGNPYLYQVSIMQYDRPRGWGWRGSKIQSGGILFDWPSHLVDQALQLIDSPVRTVYCDIYYTDQWNIDIGNYANLIMTYQNDVRYQIEISNLAKSPKPRWYVQGNLGGLVKFGLDPQDLAMKAGNIDAAEQTPENYANVITVASGSEEKIVVEPVCGSWKSYYQNIADVLN</sequence>
<evidence type="ECO:0000256" key="2">
    <source>
        <dbReference type="ARBA" id="ARBA00023002"/>
    </source>
</evidence>
<dbReference type="AlphaFoldDB" id="A0A382LLB6"/>
<evidence type="ECO:0008006" key="6">
    <source>
        <dbReference type="Google" id="ProtNLM"/>
    </source>
</evidence>
<dbReference type="PANTHER" id="PTHR43708:SF5">
    <property type="entry name" value="CONSERVED EXPRESSED OXIDOREDUCTASE (EUROFUNG)-RELATED"/>
    <property type="match status" value="1"/>
</dbReference>
<keyword evidence="2" id="KW-0560">Oxidoreductase</keyword>
<dbReference type="GO" id="GO:0016491">
    <property type="term" value="F:oxidoreductase activity"/>
    <property type="evidence" value="ECO:0007669"/>
    <property type="project" value="UniProtKB-KW"/>
</dbReference>
<protein>
    <recommendedName>
        <fullName evidence="6">Gfo/Idh/MocA-like oxidoreductase N-terminal domain-containing protein</fullName>
    </recommendedName>
</protein>
<dbReference type="InterPro" id="IPR036291">
    <property type="entry name" value="NAD(P)-bd_dom_sf"/>
</dbReference>
<accession>A0A382LLB6</accession>
<dbReference type="InterPro" id="IPR051317">
    <property type="entry name" value="Gfo/Idh/MocA_oxidoreduct"/>
</dbReference>
<dbReference type="Gene3D" id="3.30.360.10">
    <property type="entry name" value="Dihydrodipicolinate Reductase, domain 2"/>
    <property type="match status" value="1"/>
</dbReference>
<feature type="non-terminal residue" evidence="5">
    <location>
        <position position="312"/>
    </location>
</feature>
<evidence type="ECO:0000259" key="3">
    <source>
        <dbReference type="Pfam" id="PF01408"/>
    </source>
</evidence>
<evidence type="ECO:0000313" key="5">
    <source>
        <dbReference type="EMBL" id="SVC37073.1"/>
    </source>
</evidence>
<feature type="domain" description="GFO/IDH/MocA-like oxidoreductase" evidence="4">
    <location>
        <begin position="130"/>
        <end position="250"/>
    </location>
</feature>
<dbReference type="Gene3D" id="3.40.50.720">
    <property type="entry name" value="NAD(P)-binding Rossmann-like Domain"/>
    <property type="match status" value="1"/>
</dbReference>
<evidence type="ECO:0000259" key="4">
    <source>
        <dbReference type="Pfam" id="PF22725"/>
    </source>
</evidence>
<dbReference type="Pfam" id="PF22725">
    <property type="entry name" value="GFO_IDH_MocA_C3"/>
    <property type="match status" value="1"/>
</dbReference>
<dbReference type="EMBL" id="UINC01087588">
    <property type="protein sequence ID" value="SVC37073.1"/>
    <property type="molecule type" value="Genomic_DNA"/>
</dbReference>
<dbReference type="PANTHER" id="PTHR43708">
    <property type="entry name" value="CONSERVED EXPRESSED OXIDOREDUCTASE (EUROFUNG)"/>
    <property type="match status" value="1"/>
</dbReference>